<evidence type="ECO:0000256" key="2">
    <source>
        <dbReference type="SAM" id="Phobius"/>
    </source>
</evidence>
<keyword evidence="2" id="KW-1133">Transmembrane helix</keyword>
<organism evidence="3 4">
    <name type="scientific">Candidatus Ichthyocystis hellenicum</name>
    <dbReference type="NCBI Taxonomy" id="1561003"/>
    <lineage>
        <taxon>Bacteria</taxon>
        <taxon>Pseudomonadati</taxon>
        <taxon>Pseudomonadota</taxon>
        <taxon>Betaproteobacteria</taxon>
        <taxon>Burkholderiales</taxon>
        <taxon>Candidatus Ichthyocystis</taxon>
    </lineage>
</organism>
<dbReference type="RefSeq" id="WP_092343710.1">
    <property type="nucleotide sequence ID" value="NZ_LN906597.1"/>
</dbReference>
<feature type="transmembrane region" description="Helical" evidence="2">
    <location>
        <begin position="166"/>
        <end position="187"/>
    </location>
</feature>
<evidence type="ECO:0000256" key="1">
    <source>
        <dbReference type="SAM" id="Coils"/>
    </source>
</evidence>
<keyword evidence="4" id="KW-1185">Reference proteome</keyword>
<proteinExistence type="predicted"/>
<reference evidence="4" key="1">
    <citation type="submission" date="2015-11" db="EMBL/GenBank/DDBJ databases">
        <authorList>
            <person name="Seth-Smith H.M.B."/>
        </authorList>
    </citation>
    <scope>NUCLEOTIDE SEQUENCE [LARGE SCALE GENOMIC DNA]</scope>
    <source>
        <strain evidence="4">2013Ark11</strain>
    </source>
</reference>
<feature type="coiled-coil region" evidence="1">
    <location>
        <begin position="294"/>
        <end position="321"/>
    </location>
</feature>
<keyword evidence="2" id="KW-0812">Transmembrane</keyword>
<keyword evidence="1" id="KW-0175">Coiled coil</keyword>
<evidence type="ECO:0000313" key="4">
    <source>
        <dbReference type="Proteomes" id="UP000198651"/>
    </source>
</evidence>
<sequence length="325" mass="36759">MLNGYRLMVIVKLVICWKDYFMQVGGNFVGNDIPDSWRGCSCDACCSYSGESARRRAIDIHKRCNGLFINDEVGDRSSDYASLLRSSNKRDLKELKSFKVLVGLEFVDNNIILRNPISCSSKYFISFALLSSLLLVIFVVFAIMVYKGAVHITGISSEMLTNITKFVGVIICALSSFYSLLVLGYMLGCRSESDYKKYDNVLNYYESNLKSCSAVQKRIGFALNRCHRGLQSCVSDLKFAVAISNISRDSTLLGLLSEHLYIGKLCEEVRLKIESVDYEITKLRSDNLLKSREVNTLGEKNMELYNDNERLKSKLDDLLSRLSEL</sequence>
<evidence type="ECO:0000313" key="3">
    <source>
        <dbReference type="EMBL" id="CUT17555.1"/>
    </source>
</evidence>
<feature type="transmembrane region" description="Helical" evidence="2">
    <location>
        <begin position="123"/>
        <end position="146"/>
    </location>
</feature>
<name>A0A0S4M196_9BURK</name>
<dbReference type="Proteomes" id="UP000198651">
    <property type="component" value="Chromosome I"/>
</dbReference>
<gene>
    <name evidence="3" type="ORF">Ark11_0720</name>
</gene>
<accession>A0A0S4M196</accession>
<protein>
    <submittedName>
        <fullName evidence="3">Putative membrane protein</fullName>
    </submittedName>
</protein>
<dbReference type="AlphaFoldDB" id="A0A0S4M196"/>
<dbReference type="OrthoDB" id="10020843at2"/>
<keyword evidence="2" id="KW-0472">Membrane</keyword>
<dbReference type="EMBL" id="LN906597">
    <property type="protein sequence ID" value="CUT17555.1"/>
    <property type="molecule type" value="Genomic_DNA"/>
</dbReference>